<evidence type="ECO:0000256" key="8">
    <source>
        <dbReference type="ARBA" id="ARBA00023136"/>
    </source>
</evidence>
<dbReference type="GO" id="GO:0005886">
    <property type="term" value="C:plasma membrane"/>
    <property type="evidence" value="ECO:0007669"/>
    <property type="project" value="UniProtKB-SubCell"/>
</dbReference>
<dbReference type="Gene3D" id="2.40.50.100">
    <property type="match status" value="2"/>
</dbReference>
<dbReference type="EMBL" id="QAON01000035">
    <property type="protein sequence ID" value="PTQ86709.1"/>
    <property type="molecule type" value="Genomic_DNA"/>
</dbReference>
<proteinExistence type="inferred from homology"/>
<comment type="subcellular location">
    <subcellularLocation>
        <location evidence="1 9">Cell inner membrane</location>
        <topology evidence="1 9">Single-pass membrane protein</topology>
    </subcellularLocation>
</comment>
<evidence type="ECO:0000256" key="1">
    <source>
        <dbReference type="ARBA" id="ARBA00004377"/>
    </source>
</evidence>
<gene>
    <name evidence="12" type="ORF">C8N29_1355</name>
</gene>
<dbReference type="InterPro" id="IPR058982">
    <property type="entry name" value="Beta-barrel_AprE"/>
</dbReference>
<dbReference type="Proteomes" id="UP000244223">
    <property type="component" value="Unassembled WGS sequence"/>
</dbReference>
<dbReference type="NCBIfam" id="TIGR01843">
    <property type="entry name" value="type_I_hlyD"/>
    <property type="match status" value="1"/>
</dbReference>
<sequence>MSIKTHLQAWADLWGRYKQIFSHAWQHRHENDSKHLLPHEAQFLPAALALQESPVSPAPRVAMWLLIAFSAIAILWACFGKIDIVATAQGKTVPNEGSKVIQPFEISTIKAIHVIDGQQVKAGDVLIELDGTTAQADQDRISNDLAVSKLQVARAQAMLAALEQKKSPILQRPESVTELQFVEAQQLLAGQYAEYKGRLALLDADITRKEAEQRSLQEVIKKLERSLPISQQRADNFKRLAEDDNVPKDAYLQREQQRIDQEGELATSRSRLKENSAALAAVQEQKRALSAEIARIHLDSLNEGTQRVSALSQELIKAQSRNELTRLVAPVDGTVQQLAVRTVGGVVTEAQPLMVIVPKDNTLEVEAFVENQDIGFVNAGQEAEIKIQTFPYTKYGVIHGVLTSVSNDAINDEKRGLIYAAKLKMAHNTMMVEGKQVNLSAGMAVTVEIKTGTRRVIEYFLKPLLQYKNESLRER</sequence>
<dbReference type="PANTHER" id="PTHR30386:SF27">
    <property type="entry name" value="MEMBRANE FUSION PROTEIN (MFP) FAMILY PROTEIN"/>
    <property type="match status" value="1"/>
</dbReference>
<accession>A0A2T5ISB7</accession>
<comment type="similarity">
    <text evidence="2 9">Belongs to the membrane fusion protein (MFP) (TC 8.A.1) family.</text>
</comment>
<keyword evidence="4 9" id="KW-1003">Cell membrane</keyword>
<keyword evidence="7" id="KW-1133">Transmembrane helix</keyword>
<dbReference type="Pfam" id="PF26002">
    <property type="entry name" value="Beta-barrel_AprE"/>
    <property type="match status" value="1"/>
</dbReference>
<dbReference type="InterPro" id="IPR050739">
    <property type="entry name" value="MFP"/>
</dbReference>
<dbReference type="PROSITE" id="PS00543">
    <property type="entry name" value="HLYD_FAMILY"/>
    <property type="match status" value="1"/>
</dbReference>
<dbReference type="InterPro" id="IPR010129">
    <property type="entry name" value="T1SS_HlyD"/>
</dbReference>
<protein>
    <recommendedName>
        <fullName evidence="9">Membrane fusion protein (MFP) family protein</fullName>
    </recommendedName>
</protein>
<keyword evidence="5 9" id="KW-0997">Cell inner membrane</keyword>
<evidence type="ECO:0000313" key="13">
    <source>
        <dbReference type="Proteomes" id="UP000244223"/>
    </source>
</evidence>
<evidence type="ECO:0000256" key="6">
    <source>
        <dbReference type="ARBA" id="ARBA00022692"/>
    </source>
</evidence>
<dbReference type="PANTHER" id="PTHR30386">
    <property type="entry name" value="MEMBRANE FUSION SUBUNIT OF EMRAB-TOLC MULTIDRUG EFFLUX PUMP"/>
    <property type="match status" value="1"/>
</dbReference>
<evidence type="ECO:0000256" key="7">
    <source>
        <dbReference type="ARBA" id="ARBA00022989"/>
    </source>
</evidence>
<dbReference type="Pfam" id="PF25988">
    <property type="entry name" value="HH_CyaD"/>
    <property type="match status" value="1"/>
</dbReference>
<keyword evidence="6" id="KW-0812">Transmembrane</keyword>
<evidence type="ECO:0000259" key="10">
    <source>
        <dbReference type="Pfam" id="PF25988"/>
    </source>
</evidence>
<evidence type="ECO:0000256" key="9">
    <source>
        <dbReference type="RuleBase" id="RU365093"/>
    </source>
</evidence>
<dbReference type="InterPro" id="IPR059040">
    <property type="entry name" value="HH_CyaD-like"/>
</dbReference>
<dbReference type="RefSeq" id="WP_107867064.1">
    <property type="nucleotide sequence ID" value="NZ_QAON01000035.1"/>
</dbReference>
<name>A0A2T5ISB7_9GAMM</name>
<dbReference type="PRINTS" id="PR01490">
    <property type="entry name" value="RTXTOXIND"/>
</dbReference>
<feature type="domain" description="AprE-like beta-barrel" evidence="11">
    <location>
        <begin position="363"/>
        <end position="452"/>
    </location>
</feature>
<dbReference type="Gene3D" id="2.40.30.170">
    <property type="match status" value="1"/>
</dbReference>
<dbReference type="AlphaFoldDB" id="A0A2T5ISB7"/>
<reference evidence="12 13" key="1">
    <citation type="submission" date="2018-04" db="EMBL/GenBank/DDBJ databases">
        <title>Genomic Encyclopedia of Archaeal and Bacterial Type Strains, Phase II (KMG-II): from individual species to whole genera.</title>
        <authorList>
            <person name="Goeker M."/>
        </authorList>
    </citation>
    <scope>NUCLEOTIDE SEQUENCE [LARGE SCALE GENOMIC DNA]</scope>
    <source>
        <strain evidence="12 13">DSM 5822</strain>
    </source>
</reference>
<evidence type="ECO:0000256" key="4">
    <source>
        <dbReference type="ARBA" id="ARBA00022475"/>
    </source>
</evidence>
<organism evidence="12 13">
    <name type="scientific">Agitococcus lubricus</name>
    <dbReference type="NCBI Taxonomy" id="1077255"/>
    <lineage>
        <taxon>Bacteria</taxon>
        <taxon>Pseudomonadati</taxon>
        <taxon>Pseudomonadota</taxon>
        <taxon>Gammaproteobacteria</taxon>
        <taxon>Moraxellales</taxon>
        <taxon>Moraxellaceae</taxon>
        <taxon>Agitococcus</taxon>
    </lineage>
</organism>
<evidence type="ECO:0000259" key="11">
    <source>
        <dbReference type="Pfam" id="PF26002"/>
    </source>
</evidence>
<keyword evidence="13" id="KW-1185">Reference proteome</keyword>
<dbReference type="GO" id="GO:0009306">
    <property type="term" value="P:protein secretion"/>
    <property type="evidence" value="ECO:0007669"/>
    <property type="project" value="InterPro"/>
</dbReference>
<dbReference type="InterPro" id="IPR006144">
    <property type="entry name" value="Secretion_HlyD_CS"/>
</dbReference>
<dbReference type="OrthoDB" id="2237368at2"/>
<evidence type="ECO:0000256" key="3">
    <source>
        <dbReference type="ARBA" id="ARBA00022448"/>
    </source>
</evidence>
<evidence type="ECO:0000256" key="5">
    <source>
        <dbReference type="ARBA" id="ARBA00022519"/>
    </source>
</evidence>
<keyword evidence="3 9" id="KW-0813">Transport</keyword>
<comment type="caution">
    <text evidence="12">The sequence shown here is derived from an EMBL/GenBank/DDBJ whole genome shotgun (WGS) entry which is preliminary data.</text>
</comment>
<evidence type="ECO:0000256" key="2">
    <source>
        <dbReference type="ARBA" id="ARBA00009477"/>
    </source>
</evidence>
<feature type="domain" description="CyaD-like alpha-helical hairpin" evidence="10">
    <location>
        <begin position="130"/>
        <end position="324"/>
    </location>
</feature>
<evidence type="ECO:0000313" key="12">
    <source>
        <dbReference type="EMBL" id="PTQ86709.1"/>
    </source>
</evidence>
<keyword evidence="8" id="KW-0472">Membrane</keyword>